<dbReference type="AlphaFoldDB" id="A0A420IU33"/>
<keyword evidence="11" id="KW-0175">Coiled coil</keyword>
<dbReference type="Gene3D" id="3.30.1520.10">
    <property type="entry name" value="Phox-like domain"/>
    <property type="match status" value="1"/>
</dbReference>
<dbReference type="FunFam" id="3.100.10.10:FF:000011">
    <property type="entry name" value="50S ribosomal subunit protein L15"/>
    <property type="match status" value="1"/>
</dbReference>
<dbReference type="InterPro" id="IPR021131">
    <property type="entry name" value="Ribosomal_uL15/eL18"/>
</dbReference>
<sequence>MSRVNLDRIQSWIDQGRIDPSKPITIKELVETRCIHGIKDGVKLLARNKEELKTPINILVSRASATAIEAVESLGGTIITRYYTRASIRRLLKGESESTSTPINLTLAAHVAPSKSGNSSLFHPSLRLLPDPSSRKDLEYYRDASKRGYLSHLVAKGHGPSLFFRTPGKVSKLKQKAEVNSDKKTDVTGDNQLWSQNSFFEDGFGIERSVPKTSRSRNSFFEEDYGIERSVPKPSLFSDDDNLSSQSRKKSVSKKAMRNLPQLSQVPKSYDEIFVKTRRNDNINDVIKADAIKNILAQSRLFPQDERLILQKIFQSSQPSDLTRDEFNVFLALIGLAQASEKITLDGVLQRENDLPVPILSGSPNPLPPFPQPHHLLDNSPLKSTANTETTKFIDQRVFLDHPESDPWANSTSCQNHTSTDAHDSTNEEAYNQASEPKKSDNHATSYAPNMKWGSVKAENVNNTFMKSAVDRAKLNANRLDTNSPRNSSGYPVDSSRLTNIDDEETIVVTLLPEKEGLFMFQHHCYHLISLKKGKRVVRRFSDFVWLLDCLHLRFPFRQLPLLPPKRVGLNGSHLAADNKFLEKRRRGLARFSNALTRHPVLSKENLVVNFLTMSTEFNVWRKQASTLIQEEFFGKKLNPELEATLPSTLNDLFESSRAGIRKSAAIYINLCYLIDRLAKRKEGFAADQLRISRSLELLSDVTADTYTINTKNVPLLNKILMTSAKKLIDSQDLMIDESKSWELGVLEEFKKQRDSLVSMRDLFDRRDLHDHDNIPQLERAIQKNKAKLDDLLLKSGGEATEQTKKLEETINNDQESIDSQRARKIFMKECIREELEYFQKTQNQILNLSKNWALELVKYSELQADNWKQLKEELEKLTIG</sequence>
<keyword evidence="10" id="KW-0687">Ribonucleoprotein</keyword>
<evidence type="ECO:0000256" key="12">
    <source>
        <dbReference type="SAM" id="MobiDB-lite"/>
    </source>
</evidence>
<reference evidence="14 15" key="1">
    <citation type="journal article" date="2018" name="BMC Genomics">
        <title>Comparative genome analyses reveal sequence features reflecting distinct modes of host-adaptation between dicot and monocot powdery mildew.</title>
        <authorList>
            <person name="Wu Y."/>
            <person name="Ma X."/>
            <person name="Pan Z."/>
            <person name="Kale S.D."/>
            <person name="Song Y."/>
            <person name="King H."/>
            <person name="Zhang Q."/>
            <person name="Presley C."/>
            <person name="Deng X."/>
            <person name="Wei C.I."/>
            <person name="Xiao S."/>
        </authorList>
    </citation>
    <scope>NUCLEOTIDE SEQUENCE [LARGE SCALE GENOMIC DNA]</scope>
    <source>
        <strain evidence="14">UMSG1</strain>
    </source>
</reference>
<accession>A0A420IU33</accession>
<dbReference type="Pfam" id="PF00828">
    <property type="entry name" value="Ribosomal_L27A"/>
    <property type="match status" value="1"/>
</dbReference>
<dbReference type="InterPro" id="IPR036871">
    <property type="entry name" value="PX_dom_sf"/>
</dbReference>
<dbReference type="InterPro" id="IPR036227">
    <property type="entry name" value="Ribosomal_uL15/eL18_sf"/>
</dbReference>
<dbReference type="GO" id="GO:0005768">
    <property type="term" value="C:endosome"/>
    <property type="evidence" value="ECO:0007669"/>
    <property type="project" value="TreeGrafter"/>
</dbReference>
<feature type="region of interest" description="Disordered" evidence="12">
    <location>
        <begin position="232"/>
        <end position="256"/>
    </location>
</feature>
<evidence type="ECO:0000256" key="10">
    <source>
        <dbReference type="ARBA" id="ARBA00023274"/>
    </source>
</evidence>
<dbReference type="InterPro" id="IPR045734">
    <property type="entry name" value="Snx8_BAR_dom"/>
</dbReference>
<evidence type="ECO:0000256" key="1">
    <source>
        <dbReference type="ARBA" id="ARBA00004287"/>
    </source>
</evidence>
<dbReference type="SMART" id="SM00312">
    <property type="entry name" value="PX"/>
    <property type="match status" value="1"/>
</dbReference>
<protein>
    <recommendedName>
        <fullName evidence="4">Sorting nexin MVP1</fullName>
    </recommendedName>
</protein>
<proteinExistence type="inferred from homology"/>
<dbReference type="InterPro" id="IPR028662">
    <property type="entry name" value="SNX8/Mvp1"/>
</dbReference>
<evidence type="ECO:0000256" key="7">
    <source>
        <dbReference type="ARBA" id="ARBA00022927"/>
    </source>
</evidence>
<dbReference type="FunFam" id="3.30.1520.10:FF:000037">
    <property type="entry name" value="Sorting nexin mvp-1"/>
    <property type="match status" value="1"/>
</dbReference>
<evidence type="ECO:0000313" key="15">
    <source>
        <dbReference type="Proteomes" id="UP000285326"/>
    </source>
</evidence>
<feature type="compositionally biased region" description="Polar residues" evidence="12">
    <location>
        <begin position="408"/>
        <end position="419"/>
    </location>
</feature>
<evidence type="ECO:0000256" key="9">
    <source>
        <dbReference type="ARBA" id="ARBA00023136"/>
    </source>
</evidence>
<evidence type="ECO:0000313" key="14">
    <source>
        <dbReference type="EMBL" id="RKF78031.1"/>
    </source>
</evidence>
<dbReference type="Gene3D" id="3.100.10.10">
    <property type="match status" value="1"/>
</dbReference>
<comment type="subcellular location">
    <subcellularLocation>
        <location evidence="2">Cytoplasm</location>
    </subcellularLocation>
    <subcellularLocation>
        <location evidence="1">Membrane</location>
        <topology evidence="1">Peripheral membrane protein</topology>
        <orientation evidence="1">Cytoplasmic side</orientation>
    </subcellularLocation>
</comment>
<dbReference type="SUPFAM" id="SSF52080">
    <property type="entry name" value="Ribosomal proteins L15p and L18e"/>
    <property type="match status" value="1"/>
</dbReference>
<dbReference type="Pfam" id="PF00787">
    <property type="entry name" value="PX"/>
    <property type="match status" value="1"/>
</dbReference>
<keyword evidence="7" id="KW-0653">Protein transport</keyword>
<keyword evidence="5" id="KW-0813">Transport</keyword>
<organism evidence="14 15">
    <name type="scientific">Golovinomyces cichoracearum</name>
    <dbReference type="NCBI Taxonomy" id="62708"/>
    <lineage>
        <taxon>Eukaryota</taxon>
        <taxon>Fungi</taxon>
        <taxon>Dikarya</taxon>
        <taxon>Ascomycota</taxon>
        <taxon>Pezizomycotina</taxon>
        <taxon>Leotiomycetes</taxon>
        <taxon>Erysiphales</taxon>
        <taxon>Erysiphaceae</taxon>
        <taxon>Golovinomyces</taxon>
    </lineage>
</organism>
<dbReference type="InterPro" id="IPR001683">
    <property type="entry name" value="PX_dom"/>
</dbReference>
<feature type="region of interest" description="Disordered" evidence="12">
    <location>
        <begin position="404"/>
        <end position="448"/>
    </location>
</feature>
<evidence type="ECO:0000256" key="2">
    <source>
        <dbReference type="ARBA" id="ARBA00004496"/>
    </source>
</evidence>
<dbReference type="GO" id="GO:1990904">
    <property type="term" value="C:ribonucleoprotein complex"/>
    <property type="evidence" value="ECO:0007669"/>
    <property type="project" value="UniProtKB-KW"/>
</dbReference>
<dbReference type="GO" id="GO:0042147">
    <property type="term" value="P:retrograde transport, endosome to Golgi"/>
    <property type="evidence" value="ECO:0007669"/>
    <property type="project" value="InterPro"/>
</dbReference>
<dbReference type="GO" id="GO:0016020">
    <property type="term" value="C:membrane"/>
    <property type="evidence" value="ECO:0007669"/>
    <property type="project" value="UniProtKB-SubCell"/>
</dbReference>
<dbReference type="Proteomes" id="UP000285326">
    <property type="component" value="Unassembled WGS sequence"/>
</dbReference>
<keyword evidence="9" id="KW-0472">Membrane</keyword>
<dbReference type="PANTHER" id="PTHR47554:SF1">
    <property type="entry name" value="SORTING NEXIN MVP1"/>
    <property type="match status" value="1"/>
</dbReference>
<feature type="compositionally biased region" description="Basic residues" evidence="12">
    <location>
        <begin position="247"/>
        <end position="256"/>
    </location>
</feature>
<keyword evidence="8" id="KW-0689">Ribosomal protein</keyword>
<dbReference type="PROSITE" id="PS50195">
    <property type="entry name" value="PX"/>
    <property type="match status" value="1"/>
</dbReference>
<dbReference type="GO" id="GO:0032266">
    <property type="term" value="F:phosphatidylinositol-3-phosphate binding"/>
    <property type="evidence" value="ECO:0007669"/>
    <property type="project" value="TreeGrafter"/>
</dbReference>
<name>A0A420IU33_9PEZI</name>
<dbReference type="EMBL" id="MCBS01021479">
    <property type="protein sequence ID" value="RKF78031.1"/>
    <property type="molecule type" value="Genomic_DNA"/>
</dbReference>
<dbReference type="SUPFAM" id="SSF64268">
    <property type="entry name" value="PX domain"/>
    <property type="match status" value="1"/>
</dbReference>
<evidence type="ECO:0000256" key="3">
    <source>
        <dbReference type="ARBA" id="ARBA00010883"/>
    </source>
</evidence>
<evidence type="ECO:0000256" key="5">
    <source>
        <dbReference type="ARBA" id="ARBA00022448"/>
    </source>
</evidence>
<dbReference type="GO" id="GO:0006623">
    <property type="term" value="P:protein targeting to vacuole"/>
    <property type="evidence" value="ECO:0007669"/>
    <property type="project" value="TreeGrafter"/>
</dbReference>
<dbReference type="PANTHER" id="PTHR47554">
    <property type="entry name" value="SORTING NEXIN MVP1"/>
    <property type="match status" value="1"/>
</dbReference>
<comment type="caution">
    <text evidence="14">The sequence shown here is derived from an EMBL/GenBank/DDBJ whole genome shotgun (WGS) entry which is preliminary data.</text>
</comment>
<evidence type="ECO:0000256" key="6">
    <source>
        <dbReference type="ARBA" id="ARBA00022490"/>
    </source>
</evidence>
<keyword evidence="6" id="KW-0963">Cytoplasm</keyword>
<dbReference type="GO" id="GO:0005840">
    <property type="term" value="C:ribosome"/>
    <property type="evidence" value="ECO:0007669"/>
    <property type="project" value="UniProtKB-KW"/>
</dbReference>
<feature type="domain" description="PX" evidence="13">
    <location>
        <begin position="504"/>
        <end position="619"/>
    </location>
</feature>
<evidence type="ECO:0000256" key="11">
    <source>
        <dbReference type="SAM" id="Coils"/>
    </source>
</evidence>
<dbReference type="Pfam" id="PF19566">
    <property type="entry name" value="Snx8_BAR_dom"/>
    <property type="match status" value="1"/>
</dbReference>
<evidence type="ECO:0000256" key="8">
    <source>
        <dbReference type="ARBA" id="ARBA00022980"/>
    </source>
</evidence>
<dbReference type="GO" id="GO:0005829">
    <property type="term" value="C:cytosol"/>
    <property type="evidence" value="ECO:0007669"/>
    <property type="project" value="GOC"/>
</dbReference>
<evidence type="ECO:0000256" key="4">
    <source>
        <dbReference type="ARBA" id="ARBA00014268"/>
    </source>
</evidence>
<dbReference type="CDD" id="cd07597">
    <property type="entry name" value="BAR_SNX8"/>
    <property type="match status" value="1"/>
</dbReference>
<feature type="coiled-coil region" evidence="11">
    <location>
        <begin position="775"/>
        <end position="824"/>
    </location>
</feature>
<gene>
    <name evidence="14" type="ORF">GcM1_214014</name>
</gene>
<comment type="similarity">
    <text evidence="3">Belongs to the sorting nexin family.</text>
</comment>
<evidence type="ECO:0000259" key="13">
    <source>
        <dbReference type="PROSITE" id="PS50195"/>
    </source>
</evidence>